<dbReference type="EMBL" id="JAUHHV010000001">
    <property type="protein sequence ID" value="KAK1441191.1"/>
    <property type="molecule type" value="Genomic_DNA"/>
</dbReference>
<comment type="caution">
    <text evidence="1">The sequence shown here is derived from an EMBL/GenBank/DDBJ whole genome shotgun (WGS) entry which is preliminary data.</text>
</comment>
<evidence type="ECO:0000313" key="1">
    <source>
        <dbReference type="EMBL" id="KAK1441191.1"/>
    </source>
</evidence>
<accession>A0AAD8LLT7</accession>
<name>A0AAD8LLT7_TARER</name>
<evidence type="ECO:0000313" key="2">
    <source>
        <dbReference type="Proteomes" id="UP001229421"/>
    </source>
</evidence>
<gene>
    <name evidence="1" type="ORF">QVD17_07032</name>
</gene>
<protein>
    <submittedName>
        <fullName evidence="1">Uncharacterized protein</fullName>
    </submittedName>
</protein>
<reference evidence="1" key="1">
    <citation type="journal article" date="2023" name="bioRxiv">
        <title>Improved chromosome-level genome assembly for marigold (Tagetes erecta).</title>
        <authorList>
            <person name="Jiang F."/>
            <person name="Yuan L."/>
            <person name="Wang S."/>
            <person name="Wang H."/>
            <person name="Xu D."/>
            <person name="Wang A."/>
            <person name="Fan W."/>
        </authorList>
    </citation>
    <scope>NUCLEOTIDE SEQUENCE</scope>
    <source>
        <strain evidence="1">WSJ</strain>
        <tissue evidence="1">Leaf</tissue>
    </source>
</reference>
<organism evidence="1 2">
    <name type="scientific">Tagetes erecta</name>
    <name type="common">African marigold</name>
    <dbReference type="NCBI Taxonomy" id="13708"/>
    <lineage>
        <taxon>Eukaryota</taxon>
        <taxon>Viridiplantae</taxon>
        <taxon>Streptophyta</taxon>
        <taxon>Embryophyta</taxon>
        <taxon>Tracheophyta</taxon>
        <taxon>Spermatophyta</taxon>
        <taxon>Magnoliopsida</taxon>
        <taxon>eudicotyledons</taxon>
        <taxon>Gunneridae</taxon>
        <taxon>Pentapetalae</taxon>
        <taxon>asterids</taxon>
        <taxon>campanulids</taxon>
        <taxon>Asterales</taxon>
        <taxon>Asteraceae</taxon>
        <taxon>Asteroideae</taxon>
        <taxon>Heliantheae alliance</taxon>
        <taxon>Tageteae</taxon>
        <taxon>Tagetes</taxon>
    </lineage>
</organism>
<sequence length="97" mass="11212">METQVQSSLSVYLLVFNDSSFIKLSITLTKKNIFPFDSKPFQNPLRFAYPVHRKPISRHWIRSIETQVQSPFTSKSSPFVEPHITSLIAISIGLWYP</sequence>
<keyword evidence="2" id="KW-1185">Reference proteome</keyword>
<dbReference type="Proteomes" id="UP001229421">
    <property type="component" value="Unassembled WGS sequence"/>
</dbReference>
<dbReference type="AlphaFoldDB" id="A0AAD8LLT7"/>
<proteinExistence type="predicted"/>